<organism evidence="1 2">
    <name type="scientific">Pontiella agarivorans</name>
    <dbReference type="NCBI Taxonomy" id="3038953"/>
    <lineage>
        <taxon>Bacteria</taxon>
        <taxon>Pseudomonadati</taxon>
        <taxon>Kiritimatiellota</taxon>
        <taxon>Kiritimatiellia</taxon>
        <taxon>Kiritimatiellales</taxon>
        <taxon>Pontiellaceae</taxon>
        <taxon>Pontiella</taxon>
    </lineage>
</organism>
<accession>A0ABU5MT93</accession>
<comment type="caution">
    <text evidence="1">The sequence shown here is derived from an EMBL/GenBank/DDBJ whole genome shotgun (WGS) entry which is preliminary data.</text>
</comment>
<gene>
    <name evidence="1" type="ORF">P9H32_01570</name>
</gene>
<protein>
    <recommendedName>
        <fullName evidence="3">Flagellar protein FlgJ N-terminal domain-containing protein</fullName>
    </recommendedName>
</protein>
<dbReference type="EMBL" id="JARVCO010000002">
    <property type="protein sequence ID" value="MDZ8117301.1"/>
    <property type="molecule type" value="Genomic_DNA"/>
</dbReference>
<evidence type="ECO:0000313" key="2">
    <source>
        <dbReference type="Proteomes" id="UP001290861"/>
    </source>
</evidence>
<proteinExistence type="predicted"/>
<dbReference type="Proteomes" id="UP001290861">
    <property type="component" value="Unassembled WGS sequence"/>
</dbReference>
<name>A0ABU5MT93_9BACT</name>
<evidence type="ECO:0000313" key="1">
    <source>
        <dbReference type="EMBL" id="MDZ8117301.1"/>
    </source>
</evidence>
<sequence length="81" mass="8665">MNETNAADFQAQQKLKEACDGVEGLFLKILLKEGMQGMLESAEGHSGSALSYALEQTADEIARNSDTGIAENIYAQLSANL</sequence>
<keyword evidence="2" id="KW-1185">Reference proteome</keyword>
<evidence type="ECO:0008006" key="3">
    <source>
        <dbReference type="Google" id="ProtNLM"/>
    </source>
</evidence>
<reference evidence="1 2" key="1">
    <citation type="journal article" date="2024" name="Appl. Environ. Microbiol.">
        <title>Pontiella agarivorans sp. nov., a novel marine anaerobic bacterium capable of degrading macroalgal polysaccharides and fixing nitrogen.</title>
        <authorList>
            <person name="Liu N."/>
            <person name="Kivenson V."/>
            <person name="Peng X."/>
            <person name="Cui Z."/>
            <person name="Lankiewicz T.S."/>
            <person name="Gosselin K.M."/>
            <person name="English C.J."/>
            <person name="Blair E.M."/>
            <person name="O'Malley M.A."/>
            <person name="Valentine D.L."/>
        </authorList>
    </citation>
    <scope>NUCLEOTIDE SEQUENCE [LARGE SCALE GENOMIC DNA]</scope>
    <source>
        <strain evidence="1 2">NLcol2</strain>
    </source>
</reference>